<accession>A0A1U8Q4K0</accession>
<dbReference type="InParanoid" id="A0A1U8Q4K0"/>
<dbReference type="STRING" id="4432.A0A1U8Q4K0"/>
<reference evidence="3" key="1">
    <citation type="submission" date="2025-08" db="UniProtKB">
        <authorList>
            <consortium name="RefSeq"/>
        </authorList>
    </citation>
    <scope>IDENTIFICATION</scope>
</reference>
<name>A0A1U8Q4K0_NELNU</name>
<dbReference type="InterPro" id="IPR053134">
    <property type="entry name" value="RNA-dir_DNA_polymerase"/>
</dbReference>
<dbReference type="OrthoDB" id="420169at2759"/>
<evidence type="ECO:0000313" key="3">
    <source>
        <dbReference type="RefSeq" id="XP_019052970.1"/>
    </source>
</evidence>
<evidence type="ECO:0000259" key="1">
    <source>
        <dbReference type="Pfam" id="PF00078"/>
    </source>
</evidence>
<dbReference type="CDD" id="cd01647">
    <property type="entry name" value="RT_LTR"/>
    <property type="match status" value="1"/>
</dbReference>
<dbReference type="RefSeq" id="XP_019052970.1">
    <property type="nucleotide sequence ID" value="XM_019197425.1"/>
</dbReference>
<dbReference type="InterPro" id="IPR043502">
    <property type="entry name" value="DNA/RNA_pol_sf"/>
</dbReference>
<organism evidence="2 3">
    <name type="scientific">Nelumbo nucifera</name>
    <name type="common">Sacred lotus</name>
    <dbReference type="NCBI Taxonomy" id="4432"/>
    <lineage>
        <taxon>Eukaryota</taxon>
        <taxon>Viridiplantae</taxon>
        <taxon>Streptophyta</taxon>
        <taxon>Embryophyta</taxon>
        <taxon>Tracheophyta</taxon>
        <taxon>Spermatophyta</taxon>
        <taxon>Magnoliopsida</taxon>
        <taxon>Proteales</taxon>
        <taxon>Nelumbonaceae</taxon>
        <taxon>Nelumbo</taxon>
    </lineage>
</organism>
<keyword evidence="2" id="KW-1185">Reference proteome</keyword>
<dbReference type="KEGG" id="nnu:109114559"/>
<sequence>MNFALDRWRIIDNEVGKLLTADFMREVEYQSWIANPVRMKKANGKWHMYIDYIDPNRACLKDSFPLPRINRLIDATLRFELLSFTDAYSGYNQIQMDPTDQEKTAFMTEPGLYCYKVIPFGLKNIGVTYQRLVNKTFAPLIDDKVEVYINDMVLKSKSHETLIANLTYVFYALRKFNLKLNLNKCVFGVTSGKFPGYIVK</sequence>
<dbReference type="PANTHER" id="PTHR24559">
    <property type="entry name" value="TRANSPOSON TY3-I GAG-POL POLYPROTEIN"/>
    <property type="match status" value="1"/>
</dbReference>
<dbReference type="Gene3D" id="3.30.70.270">
    <property type="match status" value="1"/>
</dbReference>
<gene>
    <name evidence="3" type="primary">LOC109114559</name>
</gene>
<protein>
    <submittedName>
        <fullName evidence="3">Uncharacterized protein LOC109114559</fullName>
    </submittedName>
</protein>
<feature type="domain" description="Reverse transcriptase" evidence="1">
    <location>
        <begin position="40"/>
        <end position="198"/>
    </location>
</feature>
<proteinExistence type="predicted"/>
<dbReference type="AlphaFoldDB" id="A0A1U8Q4K0"/>
<dbReference type="Gene3D" id="3.10.10.10">
    <property type="entry name" value="HIV Type 1 Reverse Transcriptase, subunit A, domain 1"/>
    <property type="match status" value="1"/>
</dbReference>
<dbReference type="Pfam" id="PF00078">
    <property type="entry name" value="RVT_1"/>
    <property type="match status" value="1"/>
</dbReference>
<dbReference type="InterPro" id="IPR000477">
    <property type="entry name" value="RT_dom"/>
</dbReference>
<dbReference type="PANTHER" id="PTHR24559:SF444">
    <property type="entry name" value="REVERSE TRANSCRIPTASE DOMAIN-CONTAINING PROTEIN"/>
    <property type="match status" value="1"/>
</dbReference>
<dbReference type="SUPFAM" id="SSF56672">
    <property type="entry name" value="DNA/RNA polymerases"/>
    <property type="match status" value="1"/>
</dbReference>
<dbReference type="InterPro" id="IPR043128">
    <property type="entry name" value="Rev_trsase/Diguanyl_cyclase"/>
</dbReference>
<dbReference type="GeneID" id="109114559"/>
<dbReference type="OMA" id="VEYQSWI"/>
<dbReference type="Proteomes" id="UP000189703">
    <property type="component" value="Unplaced"/>
</dbReference>
<evidence type="ECO:0000313" key="2">
    <source>
        <dbReference type="Proteomes" id="UP000189703"/>
    </source>
</evidence>